<accession>A0AAN9MNC7</accession>
<proteinExistence type="predicted"/>
<reference evidence="1 2" key="1">
    <citation type="submission" date="2024-01" db="EMBL/GenBank/DDBJ databases">
        <title>The genomes of 5 underutilized Papilionoideae crops provide insights into root nodulation and disease resistanc.</title>
        <authorList>
            <person name="Jiang F."/>
        </authorList>
    </citation>
    <scope>NUCLEOTIDE SEQUENCE [LARGE SCALE GENOMIC DNA]</scope>
    <source>
        <strain evidence="1">JINMINGXINNONG_FW02</strain>
        <tissue evidence="1">Leaves</tissue>
    </source>
</reference>
<dbReference type="AlphaFoldDB" id="A0AAN9MNC7"/>
<sequence>MRGKRPFSLPFREVFKSCFLGGRRYDCECWEGNGSGKRIFASDEDTEHWVAEPGIDAKASDFIAKYYATRFTHQFPS</sequence>
<evidence type="ECO:0000313" key="2">
    <source>
        <dbReference type="Proteomes" id="UP001374584"/>
    </source>
</evidence>
<gene>
    <name evidence="1" type="ORF">VNO80_19998</name>
</gene>
<dbReference type="EMBL" id="JAYMYR010000007">
    <property type="protein sequence ID" value="KAK7354533.1"/>
    <property type="molecule type" value="Genomic_DNA"/>
</dbReference>
<dbReference type="PANTHER" id="PTHR33511">
    <property type="entry name" value="OS06G0632400 PROTEIN"/>
    <property type="match status" value="1"/>
</dbReference>
<name>A0AAN9MNC7_PHACN</name>
<evidence type="ECO:0000313" key="1">
    <source>
        <dbReference type="EMBL" id="KAK7354533.1"/>
    </source>
</evidence>
<organism evidence="1 2">
    <name type="scientific">Phaseolus coccineus</name>
    <name type="common">Scarlet runner bean</name>
    <name type="synonym">Phaseolus multiflorus</name>
    <dbReference type="NCBI Taxonomy" id="3886"/>
    <lineage>
        <taxon>Eukaryota</taxon>
        <taxon>Viridiplantae</taxon>
        <taxon>Streptophyta</taxon>
        <taxon>Embryophyta</taxon>
        <taxon>Tracheophyta</taxon>
        <taxon>Spermatophyta</taxon>
        <taxon>Magnoliopsida</taxon>
        <taxon>eudicotyledons</taxon>
        <taxon>Gunneridae</taxon>
        <taxon>Pentapetalae</taxon>
        <taxon>rosids</taxon>
        <taxon>fabids</taxon>
        <taxon>Fabales</taxon>
        <taxon>Fabaceae</taxon>
        <taxon>Papilionoideae</taxon>
        <taxon>50 kb inversion clade</taxon>
        <taxon>NPAAA clade</taxon>
        <taxon>indigoferoid/millettioid clade</taxon>
        <taxon>Phaseoleae</taxon>
        <taxon>Phaseolus</taxon>
    </lineage>
</organism>
<protein>
    <submittedName>
        <fullName evidence="1">Uncharacterized protein</fullName>
    </submittedName>
</protein>
<dbReference type="Proteomes" id="UP001374584">
    <property type="component" value="Unassembled WGS sequence"/>
</dbReference>
<comment type="caution">
    <text evidence="1">The sequence shown here is derived from an EMBL/GenBank/DDBJ whole genome shotgun (WGS) entry which is preliminary data.</text>
</comment>
<keyword evidence="2" id="KW-1185">Reference proteome</keyword>